<dbReference type="PANTHER" id="PTHR45824:SF5">
    <property type="entry name" value="PHOSPHATIDYLINOSITOL TRANSFER PROTEIN PDR17"/>
    <property type="match status" value="1"/>
</dbReference>
<sequence length="334" mass="38885">MFRSFSSRSATPAVEERQFVKHDKYPYKKPENIKVPEPTPLTAEEQTIYDKLLGYFSEPDYIIRSTEEHQKDEVKLPLYEEEKLWLTKDCLIRYARACKWDFDAAVKRLELSISWRREFGLIFEHPDVDHLKPETIKDENSTGKSILYGYDKLGRAILYLKNGRQNTKPSLTQVRILIFFLEALITMNPKNQGFGTLLIDFKHYDVPGTTAKIPNITISRQVLHILQTHYPERLGAACFINTPYLAHALLKMLMPFMDPATKSKIIIDESQVKEIVDLDELDKDYGGLVDFEFNHDQYWEDLVTVVADVRENWLAKFRELGGCLGLEEKDLKPF</sequence>
<dbReference type="Proteomes" id="UP000774326">
    <property type="component" value="Unassembled WGS sequence"/>
</dbReference>
<name>A0A9P8Q4Z2_WICPI</name>
<evidence type="ECO:0000259" key="1">
    <source>
        <dbReference type="PROSITE" id="PS50191"/>
    </source>
</evidence>
<reference evidence="2" key="1">
    <citation type="journal article" date="2021" name="Open Biol.">
        <title>Shared evolutionary footprints suggest mitochondrial oxidative damage underlies multiple complex I losses in fungi.</title>
        <authorList>
            <person name="Schikora-Tamarit M.A."/>
            <person name="Marcet-Houben M."/>
            <person name="Nosek J."/>
            <person name="Gabaldon T."/>
        </authorList>
    </citation>
    <scope>NUCLEOTIDE SEQUENCE</scope>
    <source>
        <strain evidence="2">CBS2887</strain>
    </source>
</reference>
<dbReference type="CDD" id="cd00170">
    <property type="entry name" value="SEC14"/>
    <property type="match status" value="1"/>
</dbReference>
<organism evidence="2 3">
    <name type="scientific">Wickerhamomyces pijperi</name>
    <name type="common">Yeast</name>
    <name type="synonym">Pichia pijperi</name>
    <dbReference type="NCBI Taxonomy" id="599730"/>
    <lineage>
        <taxon>Eukaryota</taxon>
        <taxon>Fungi</taxon>
        <taxon>Dikarya</taxon>
        <taxon>Ascomycota</taxon>
        <taxon>Saccharomycotina</taxon>
        <taxon>Saccharomycetes</taxon>
        <taxon>Phaffomycetales</taxon>
        <taxon>Wickerhamomycetaceae</taxon>
        <taxon>Wickerhamomyces</taxon>
    </lineage>
</organism>
<dbReference type="OrthoDB" id="3979378at2759"/>
<dbReference type="EMBL" id="JAEUBG010003365">
    <property type="protein sequence ID" value="KAH3682889.1"/>
    <property type="molecule type" value="Genomic_DNA"/>
</dbReference>
<proteinExistence type="predicted"/>
<gene>
    <name evidence="2" type="ORF">WICPIJ_006145</name>
</gene>
<dbReference type="Gene3D" id="3.40.525.10">
    <property type="entry name" value="CRAL-TRIO lipid binding domain"/>
    <property type="match status" value="1"/>
</dbReference>
<dbReference type="SUPFAM" id="SSF52087">
    <property type="entry name" value="CRAL/TRIO domain"/>
    <property type="match status" value="1"/>
</dbReference>
<dbReference type="PROSITE" id="PS50191">
    <property type="entry name" value="CRAL_TRIO"/>
    <property type="match status" value="1"/>
</dbReference>
<evidence type="ECO:0000313" key="3">
    <source>
        <dbReference type="Proteomes" id="UP000774326"/>
    </source>
</evidence>
<dbReference type="Pfam" id="PF00650">
    <property type="entry name" value="CRAL_TRIO"/>
    <property type="match status" value="1"/>
</dbReference>
<dbReference type="SUPFAM" id="SSF46938">
    <property type="entry name" value="CRAL/TRIO N-terminal domain"/>
    <property type="match status" value="1"/>
</dbReference>
<dbReference type="AlphaFoldDB" id="A0A9P8Q4Z2"/>
<reference evidence="2" key="2">
    <citation type="submission" date="2021-01" db="EMBL/GenBank/DDBJ databases">
        <authorList>
            <person name="Schikora-Tamarit M.A."/>
        </authorList>
    </citation>
    <scope>NUCLEOTIDE SEQUENCE</scope>
    <source>
        <strain evidence="2">CBS2887</strain>
    </source>
</reference>
<evidence type="ECO:0000313" key="2">
    <source>
        <dbReference type="EMBL" id="KAH3682889.1"/>
    </source>
</evidence>
<dbReference type="InterPro" id="IPR052578">
    <property type="entry name" value="PI_Transfer_CRAL-TRIO"/>
</dbReference>
<dbReference type="InterPro" id="IPR011074">
    <property type="entry name" value="CRAL/TRIO_N_dom"/>
</dbReference>
<feature type="domain" description="CRAL-TRIO" evidence="1">
    <location>
        <begin position="135"/>
        <end position="293"/>
    </location>
</feature>
<dbReference type="SMART" id="SM01100">
    <property type="entry name" value="CRAL_TRIO_N"/>
    <property type="match status" value="1"/>
</dbReference>
<dbReference type="InterPro" id="IPR036865">
    <property type="entry name" value="CRAL-TRIO_dom_sf"/>
</dbReference>
<dbReference type="PANTHER" id="PTHR45824">
    <property type="entry name" value="GH16843P"/>
    <property type="match status" value="1"/>
</dbReference>
<keyword evidence="3" id="KW-1185">Reference proteome</keyword>
<comment type="caution">
    <text evidence="2">The sequence shown here is derived from an EMBL/GenBank/DDBJ whole genome shotgun (WGS) entry which is preliminary data.</text>
</comment>
<dbReference type="InterPro" id="IPR001251">
    <property type="entry name" value="CRAL-TRIO_dom"/>
</dbReference>
<dbReference type="SMART" id="SM00516">
    <property type="entry name" value="SEC14"/>
    <property type="match status" value="1"/>
</dbReference>
<dbReference type="GO" id="GO:0008526">
    <property type="term" value="F:phosphatidylinositol transfer activity"/>
    <property type="evidence" value="ECO:0007669"/>
    <property type="project" value="TreeGrafter"/>
</dbReference>
<protein>
    <recommendedName>
        <fullName evidence="1">CRAL-TRIO domain-containing protein</fullName>
    </recommendedName>
</protein>
<accession>A0A9P8Q4Z2</accession>
<dbReference type="Pfam" id="PF03765">
    <property type="entry name" value="CRAL_TRIO_N"/>
    <property type="match status" value="1"/>
</dbReference>
<dbReference type="InterPro" id="IPR036273">
    <property type="entry name" value="CRAL/TRIO_N_dom_sf"/>
</dbReference>